<feature type="compositionally biased region" description="Basic and acidic residues" evidence="1">
    <location>
        <begin position="155"/>
        <end position="166"/>
    </location>
</feature>
<organism evidence="3 4">
    <name type="scientific">Thermobifida halotolerans</name>
    <dbReference type="NCBI Taxonomy" id="483545"/>
    <lineage>
        <taxon>Bacteria</taxon>
        <taxon>Bacillati</taxon>
        <taxon>Actinomycetota</taxon>
        <taxon>Actinomycetes</taxon>
        <taxon>Streptosporangiales</taxon>
        <taxon>Nocardiopsidaceae</taxon>
        <taxon>Thermobifida</taxon>
    </lineage>
</organism>
<evidence type="ECO:0000313" key="4">
    <source>
        <dbReference type="Proteomes" id="UP000265719"/>
    </source>
</evidence>
<feature type="region of interest" description="Disordered" evidence="1">
    <location>
        <begin position="1"/>
        <end position="166"/>
    </location>
</feature>
<accession>A0A399G2D5</accession>
<feature type="compositionally biased region" description="Basic and acidic residues" evidence="1">
    <location>
        <begin position="34"/>
        <end position="43"/>
    </location>
</feature>
<feature type="compositionally biased region" description="Basic and acidic residues" evidence="1">
    <location>
        <begin position="1"/>
        <end position="12"/>
    </location>
</feature>
<sequence length="166" mass="18186">MAENRHDRREDLTTTPEDIDESTTMSDDQPSSLEETHHDRMEDPINALDADWEEAGQPALADTTEDITLPNDRPTAMNEFGTTGTEKEAGEPMDVALSREEPDVWEREGEPEPQGTAEGAPSAGRLVAEDRGAHPDREAESTADEVGLDRGGLSPEERAVREHGEP</sequence>
<dbReference type="KEGG" id="thao:NI17_013100"/>
<reference evidence="3" key="1">
    <citation type="submission" date="2020-10" db="EMBL/GenBank/DDBJ databases">
        <title>De novo genome project of the cellulose decomposer Thermobifida halotolerans type strain.</title>
        <authorList>
            <person name="Nagy I."/>
            <person name="Horvath B."/>
            <person name="Kukolya J."/>
            <person name="Nagy I."/>
            <person name="Orsini M."/>
        </authorList>
    </citation>
    <scope>NUCLEOTIDE SEQUENCE</scope>
    <source>
        <strain evidence="3">DSM 44931</strain>
    </source>
</reference>
<proteinExistence type="predicted"/>
<gene>
    <name evidence="3" type="ORF">NI17_013100</name>
</gene>
<dbReference type="AlphaFoldDB" id="A0A399G2D5"/>
<feature type="compositionally biased region" description="Basic and acidic residues" evidence="1">
    <location>
        <begin position="127"/>
        <end position="140"/>
    </location>
</feature>
<dbReference type="Pfam" id="PF18970">
    <property type="entry name" value="DUF5709"/>
    <property type="match status" value="1"/>
</dbReference>
<keyword evidence="4" id="KW-1185">Reference proteome</keyword>
<evidence type="ECO:0000256" key="1">
    <source>
        <dbReference type="SAM" id="MobiDB-lite"/>
    </source>
</evidence>
<protein>
    <recommendedName>
        <fullName evidence="2">DUF5709 domain-containing protein</fullName>
    </recommendedName>
</protein>
<feature type="domain" description="DUF5709" evidence="2">
    <location>
        <begin position="118"/>
        <end position="162"/>
    </location>
</feature>
<feature type="compositionally biased region" description="Polar residues" evidence="1">
    <location>
        <begin position="22"/>
        <end position="33"/>
    </location>
</feature>
<name>A0A399G2D5_9ACTN</name>
<dbReference type="RefSeq" id="WP_068688914.1">
    <property type="nucleotide sequence ID" value="NZ_CP063196.1"/>
</dbReference>
<evidence type="ECO:0000313" key="3">
    <source>
        <dbReference type="EMBL" id="UOE17822.1"/>
    </source>
</evidence>
<evidence type="ECO:0000259" key="2">
    <source>
        <dbReference type="Pfam" id="PF18970"/>
    </source>
</evidence>
<feature type="compositionally biased region" description="Basic and acidic residues" evidence="1">
    <location>
        <begin position="97"/>
        <end position="110"/>
    </location>
</feature>
<dbReference type="EMBL" id="CP063196">
    <property type="protein sequence ID" value="UOE17822.1"/>
    <property type="molecule type" value="Genomic_DNA"/>
</dbReference>
<dbReference type="Proteomes" id="UP000265719">
    <property type="component" value="Chromosome"/>
</dbReference>
<dbReference type="InterPro" id="IPR043763">
    <property type="entry name" value="DUF5709"/>
</dbReference>